<comment type="caution">
    <text evidence="1">The sequence shown here is derived from an EMBL/GenBank/DDBJ whole genome shotgun (WGS) entry which is preliminary data.</text>
</comment>
<proteinExistence type="predicted"/>
<keyword evidence="3" id="KW-1185">Reference proteome</keyword>
<evidence type="ECO:0000313" key="1">
    <source>
        <dbReference type="EMBL" id="CAF1685967.1"/>
    </source>
</evidence>
<name>A0A816HCV2_9BILA</name>
<accession>A0A816HCV2</accession>
<evidence type="ECO:0000313" key="3">
    <source>
        <dbReference type="Proteomes" id="UP000663829"/>
    </source>
</evidence>
<dbReference type="EMBL" id="CAJNOQ010070817">
    <property type="protein sequence ID" value="CAF1685967.1"/>
    <property type="molecule type" value="Genomic_DNA"/>
</dbReference>
<protein>
    <submittedName>
        <fullName evidence="1">Uncharacterized protein</fullName>
    </submittedName>
</protein>
<gene>
    <name evidence="1" type="ORF">GPM918_LOCUS46734</name>
    <name evidence="2" type="ORF">SRO942_LOCUS25636</name>
</gene>
<organism evidence="1 3">
    <name type="scientific">Didymodactylos carnosus</name>
    <dbReference type="NCBI Taxonomy" id="1234261"/>
    <lineage>
        <taxon>Eukaryota</taxon>
        <taxon>Metazoa</taxon>
        <taxon>Spiralia</taxon>
        <taxon>Gnathifera</taxon>
        <taxon>Rotifera</taxon>
        <taxon>Eurotatoria</taxon>
        <taxon>Bdelloidea</taxon>
        <taxon>Philodinida</taxon>
        <taxon>Philodinidae</taxon>
        <taxon>Didymodactylos</taxon>
    </lineage>
</organism>
<sequence>MTLGASNFRRS</sequence>
<feature type="non-terminal residue" evidence="1">
    <location>
        <position position="11"/>
    </location>
</feature>
<dbReference type="EMBL" id="CAJOBC010010222">
    <property type="protein sequence ID" value="CAF4002692.1"/>
    <property type="molecule type" value="Genomic_DNA"/>
</dbReference>
<dbReference type="Proteomes" id="UP000663829">
    <property type="component" value="Unassembled WGS sequence"/>
</dbReference>
<reference evidence="1" key="1">
    <citation type="submission" date="2021-02" db="EMBL/GenBank/DDBJ databases">
        <authorList>
            <person name="Nowell W R."/>
        </authorList>
    </citation>
    <scope>NUCLEOTIDE SEQUENCE</scope>
</reference>
<evidence type="ECO:0000313" key="2">
    <source>
        <dbReference type="EMBL" id="CAF4002692.1"/>
    </source>
</evidence>
<dbReference type="Proteomes" id="UP000681722">
    <property type="component" value="Unassembled WGS sequence"/>
</dbReference>